<evidence type="ECO:0000313" key="3">
    <source>
        <dbReference type="Proteomes" id="UP001374579"/>
    </source>
</evidence>
<keyword evidence="3" id="KW-1185">Reference proteome</keyword>
<name>A0AAN9BSA6_9CAEN</name>
<feature type="compositionally biased region" description="Low complexity" evidence="1">
    <location>
        <begin position="145"/>
        <end position="158"/>
    </location>
</feature>
<organism evidence="2 3">
    <name type="scientific">Littorina saxatilis</name>
    <dbReference type="NCBI Taxonomy" id="31220"/>
    <lineage>
        <taxon>Eukaryota</taxon>
        <taxon>Metazoa</taxon>
        <taxon>Spiralia</taxon>
        <taxon>Lophotrochozoa</taxon>
        <taxon>Mollusca</taxon>
        <taxon>Gastropoda</taxon>
        <taxon>Caenogastropoda</taxon>
        <taxon>Littorinimorpha</taxon>
        <taxon>Littorinoidea</taxon>
        <taxon>Littorinidae</taxon>
        <taxon>Littorina</taxon>
    </lineage>
</organism>
<feature type="compositionally biased region" description="Polar residues" evidence="1">
    <location>
        <begin position="819"/>
        <end position="848"/>
    </location>
</feature>
<accession>A0AAN9BSA6</accession>
<dbReference type="AlphaFoldDB" id="A0AAN9BSA6"/>
<feature type="region of interest" description="Disordered" evidence="1">
    <location>
        <begin position="589"/>
        <end position="621"/>
    </location>
</feature>
<evidence type="ECO:0000313" key="2">
    <source>
        <dbReference type="EMBL" id="KAK7110872.1"/>
    </source>
</evidence>
<feature type="region of interest" description="Disordered" evidence="1">
    <location>
        <begin position="816"/>
        <end position="856"/>
    </location>
</feature>
<feature type="compositionally biased region" description="Basic and acidic residues" evidence="1">
    <location>
        <begin position="345"/>
        <end position="368"/>
    </location>
</feature>
<feature type="region of interest" description="Disordered" evidence="1">
    <location>
        <begin position="468"/>
        <end position="566"/>
    </location>
</feature>
<protein>
    <submittedName>
        <fullName evidence="2">Uncharacterized protein</fullName>
    </submittedName>
</protein>
<feature type="compositionally biased region" description="Basic and acidic residues" evidence="1">
    <location>
        <begin position="589"/>
        <end position="598"/>
    </location>
</feature>
<proteinExistence type="predicted"/>
<feature type="compositionally biased region" description="Polar residues" evidence="1">
    <location>
        <begin position="915"/>
        <end position="934"/>
    </location>
</feature>
<feature type="compositionally biased region" description="Low complexity" evidence="1">
    <location>
        <begin position="501"/>
        <end position="511"/>
    </location>
</feature>
<feature type="compositionally biased region" description="Acidic residues" evidence="1">
    <location>
        <begin position="385"/>
        <end position="405"/>
    </location>
</feature>
<sequence>MEQQVKRNLPTLSRILDPEQLFLNITHVLHDFDVQKIEKSLKLDYADPMLVVRIYTVLKRRENWTTVFIQALTIMREYEALRLLGIDHTEPQPEENIRSEKHPTVCAQPIADRSFPQQMIPSFGQSSYPCYSSPHLSQAPKGNIPSSLESSQPSNLSFSCTPSDNSYLPIVGQKGAMVNPHLLNNGRLYSCEESMVHISQTGTHGRVGNERGVSLPNAGLGRPQANVRPDRLQSYAGPGIPKSAQQSGVTMQDLANNFKQSLLYPAYPHKHPSDGPIQTEQRCCERGRHMDQPNTTNGTSDPGPITSFAPTGTLPTTSQVHPRDFSPNIVQSIDDNMDSGLASEDFPRRSMEQKEDNIGNNLSEERSRQGKTNSTADMKTSDGELQTDTDLLTDDAQPEQEEDGVSEAAERGRAHNVRQPSISQVRSSHLPSECQWPHSPPVVHIIIHKLIANVAQFSQDGHVNMSAQETHAHPTPGPVPQEEGRSRLQAESCSAQRLAYPRTSDPNTPSTPSHPPSSNPRQDTAIKTVRESPTVGNRAPSGSERESLLQQETQQEGLTEQSGFTRRSDLSALTAYHQTQLKMGWEREEVGLTSRDRQPNAQMPGERTETRPEQYQLQSSPDLSTFCSAPAYHETEPKVISDDEDDDEKVPYHERTDYTMLDTRLTKSNQAKADSHETYPKKRSLQETDVTYVKECDRRQTRNMSDWQRETTLAYETEPQETKAAECDIHQSHPNTCSQEEYKTADHQTTPKEILDEEYDYHQNQKGDGWTQETDIFYEAQTANNAESGDAEMYHKIGLLKSTKNAENQTDLQRRRATENSALEQAPTNQQTQFQMYSHGSPASTTGAKTEGRSRENDGVNVFDQMKETAGWQTKHLQKNGGQIAKETLQPVQRRDPSSGIYGRNPTVASLGVEESSSPSQAGPRNPTKPTQFGKTGDPMQGNIPAVILVPTRAPFPPSSSSLSPADFEPRPLLGPDSLDRLERQENAVLELPSFEISLEASGVEDGCEDDPVAQQG</sequence>
<reference evidence="2 3" key="1">
    <citation type="submission" date="2024-02" db="EMBL/GenBank/DDBJ databases">
        <title>Chromosome-scale genome assembly of the rough periwinkle Littorina saxatilis.</title>
        <authorList>
            <person name="De Jode A."/>
            <person name="Faria R."/>
            <person name="Formenti G."/>
            <person name="Sims Y."/>
            <person name="Smith T.P."/>
            <person name="Tracey A."/>
            <person name="Wood J.M.D."/>
            <person name="Zagrodzka Z.B."/>
            <person name="Johannesson K."/>
            <person name="Butlin R.K."/>
            <person name="Leder E.H."/>
        </authorList>
    </citation>
    <scope>NUCLEOTIDE SEQUENCE [LARGE SCALE GENOMIC DNA]</scope>
    <source>
        <strain evidence="2">Snail1</strain>
        <tissue evidence="2">Muscle</tissue>
    </source>
</reference>
<feature type="compositionally biased region" description="Polar residues" evidence="1">
    <location>
        <begin position="308"/>
        <end position="320"/>
    </location>
</feature>
<feature type="region of interest" description="Disordered" evidence="1">
    <location>
        <begin position="288"/>
        <end position="434"/>
    </location>
</feature>
<feature type="compositionally biased region" description="Low complexity" evidence="1">
    <location>
        <begin position="548"/>
        <end position="563"/>
    </location>
</feature>
<feature type="compositionally biased region" description="Polar residues" evidence="1">
    <location>
        <begin position="418"/>
        <end position="430"/>
    </location>
</feature>
<dbReference type="EMBL" id="JBAMIC010000003">
    <property type="protein sequence ID" value="KAK7110872.1"/>
    <property type="molecule type" value="Genomic_DNA"/>
</dbReference>
<comment type="caution">
    <text evidence="2">The sequence shown here is derived from an EMBL/GenBank/DDBJ whole genome shotgun (WGS) entry which is preliminary data.</text>
</comment>
<feature type="region of interest" description="Disordered" evidence="1">
    <location>
        <begin position="877"/>
        <end position="980"/>
    </location>
</feature>
<dbReference type="Proteomes" id="UP001374579">
    <property type="component" value="Unassembled WGS sequence"/>
</dbReference>
<evidence type="ECO:0000256" key="1">
    <source>
        <dbReference type="SAM" id="MobiDB-lite"/>
    </source>
</evidence>
<feature type="region of interest" description="Disordered" evidence="1">
    <location>
        <begin position="134"/>
        <end position="158"/>
    </location>
</feature>
<gene>
    <name evidence="2" type="ORF">V1264_014675</name>
</gene>